<dbReference type="PANTHER" id="PTHR31476:SF14">
    <property type="entry name" value="OS09G0473400 PROTEIN"/>
    <property type="match status" value="1"/>
</dbReference>
<name>A0A7I8J2V3_SPIIN</name>
<feature type="domain" description="PORR" evidence="3">
    <location>
        <begin position="180"/>
        <end position="372"/>
    </location>
</feature>
<reference evidence="4 5" key="1">
    <citation type="submission" date="2019-12" db="EMBL/GenBank/DDBJ databases">
        <authorList>
            <person name="Scholz U."/>
            <person name="Mascher M."/>
            <person name="Fiebig A."/>
        </authorList>
    </citation>
    <scope>NUCLEOTIDE SEQUENCE</scope>
</reference>
<proteinExistence type="predicted"/>
<evidence type="ECO:0000256" key="1">
    <source>
        <dbReference type="SAM" id="MobiDB-lite"/>
    </source>
</evidence>
<evidence type="ECO:0000256" key="2">
    <source>
        <dbReference type="SAM" id="Phobius"/>
    </source>
</evidence>
<dbReference type="Proteomes" id="UP001189122">
    <property type="component" value="Unassembled WGS sequence"/>
</dbReference>
<accession>A0A7I8J2V3</accession>
<dbReference type="InterPro" id="IPR021099">
    <property type="entry name" value="PORR_domain"/>
</dbReference>
<sequence length="408" mass="46932">MAWRLLQGGERKLRSAVAAVAVAGGGGVGGAAFTTALPHLNARKRKKRKKKESPRTALVQKEAFLRIPHFEEIVQRDALFRFISRSKDFLSRQPEHVLLLDDAGKLHRELGFPRGRKVSRFAARHPLLLQVYRHSDGKSWIGFTDLMEELLEEEAAVMDSTEPSRVLAQAPSLPPSVRPPEDFRDRVPKYSDYFRVVIDPADGQRILELVDWDPKLAVSALEKDFVSDEDRVRRTFQFPLRHGKALGLPEEDERRMVMANTLPLVSPYSDGWRHDLWTLEAEKYRVGVIHEFLTLTLEKRASIHHIVEFKEELSLTKHTYQMLLKQPRAFYLAGTEMNWAVFLRDWYSEDGTLMEKDPLVLFNEKLHQYALMTKMETNGKSSEDIVCSRVLRRKTSSPSARSFPKRSS</sequence>
<dbReference type="InterPro" id="IPR045040">
    <property type="entry name" value="PORR_fam"/>
</dbReference>
<dbReference type="AlphaFoldDB" id="A0A7I8J2V3"/>
<protein>
    <recommendedName>
        <fullName evidence="3">PORR domain-containing protein</fullName>
    </recommendedName>
</protein>
<feature type="transmembrane region" description="Helical" evidence="2">
    <location>
        <begin position="16"/>
        <end position="40"/>
    </location>
</feature>
<keyword evidence="2" id="KW-1133">Transmembrane helix</keyword>
<keyword evidence="2" id="KW-0812">Transmembrane</keyword>
<dbReference type="PANTHER" id="PTHR31476">
    <property type="entry name" value="PROTEIN WHAT'S THIS FACTOR 1 HOMOLOG, CHLOROPLASTIC"/>
    <property type="match status" value="1"/>
</dbReference>
<gene>
    <name evidence="4" type="ORF">SI7747_08010778</name>
</gene>
<feature type="domain" description="PORR" evidence="3">
    <location>
        <begin position="66"/>
        <end position="166"/>
    </location>
</feature>
<dbReference type="Pfam" id="PF11955">
    <property type="entry name" value="PORR"/>
    <property type="match status" value="2"/>
</dbReference>
<evidence type="ECO:0000259" key="3">
    <source>
        <dbReference type="Pfam" id="PF11955"/>
    </source>
</evidence>
<dbReference type="EMBL" id="CACRZD030000008">
    <property type="protein sequence ID" value="CAA6664389.1"/>
    <property type="molecule type" value="Genomic_DNA"/>
</dbReference>
<dbReference type="EMBL" id="LR743595">
    <property type="protein sequence ID" value="CAA2624974.1"/>
    <property type="molecule type" value="Genomic_DNA"/>
</dbReference>
<evidence type="ECO:0000313" key="4">
    <source>
        <dbReference type="EMBL" id="CAA2624974.1"/>
    </source>
</evidence>
<evidence type="ECO:0000313" key="5">
    <source>
        <dbReference type="Proteomes" id="UP001189122"/>
    </source>
</evidence>
<feature type="region of interest" description="Disordered" evidence="1">
    <location>
        <begin position="161"/>
        <end position="181"/>
    </location>
</feature>
<keyword evidence="2" id="KW-0472">Membrane</keyword>
<organism evidence="4">
    <name type="scientific">Spirodela intermedia</name>
    <name type="common">Intermediate duckweed</name>
    <dbReference type="NCBI Taxonomy" id="51605"/>
    <lineage>
        <taxon>Eukaryota</taxon>
        <taxon>Viridiplantae</taxon>
        <taxon>Streptophyta</taxon>
        <taxon>Embryophyta</taxon>
        <taxon>Tracheophyta</taxon>
        <taxon>Spermatophyta</taxon>
        <taxon>Magnoliopsida</taxon>
        <taxon>Liliopsida</taxon>
        <taxon>Araceae</taxon>
        <taxon>Lemnoideae</taxon>
        <taxon>Spirodela</taxon>
    </lineage>
</organism>
<keyword evidence="5" id="KW-1185">Reference proteome</keyword>
<dbReference type="GO" id="GO:0003723">
    <property type="term" value="F:RNA binding"/>
    <property type="evidence" value="ECO:0007669"/>
    <property type="project" value="InterPro"/>
</dbReference>